<gene>
    <name evidence="2" type="ORF">EZS28_033541</name>
</gene>
<dbReference type="AlphaFoldDB" id="A0A5J4UKZ8"/>
<sequence>MRSTGQEKVIEIEVEKMVREYDGDEDTSSQKINTTTIGVELSEIADNGFISTYDINQLLGMTDSDPPSLDSSPDTPLLASDPLPPLSARSVDFTKLYLSNLIL</sequence>
<evidence type="ECO:0000256" key="1">
    <source>
        <dbReference type="SAM" id="MobiDB-lite"/>
    </source>
</evidence>
<comment type="caution">
    <text evidence="2">The sequence shown here is derived from an EMBL/GenBank/DDBJ whole genome shotgun (WGS) entry which is preliminary data.</text>
</comment>
<organism evidence="2 3">
    <name type="scientific">Streblomastix strix</name>
    <dbReference type="NCBI Taxonomy" id="222440"/>
    <lineage>
        <taxon>Eukaryota</taxon>
        <taxon>Metamonada</taxon>
        <taxon>Preaxostyla</taxon>
        <taxon>Oxymonadida</taxon>
        <taxon>Streblomastigidae</taxon>
        <taxon>Streblomastix</taxon>
    </lineage>
</organism>
<protein>
    <submittedName>
        <fullName evidence="2">Uncharacterized protein</fullName>
    </submittedName>
</protein>
<feature type="region of interest" description="Disordered" evidence="1">
    <location>
        <begin position="61"/>
        <end position="83"/>
    </location>
</feature>
<proteinExistence type="predicted"/>
<feature type="compositionally biased region" description="Low complexity" evidence="1">
    <location>
        <begin position="62"/>
        <end position="81"/>
    </location>
</feature>
<evidence type="ECO:0000313" key="3">
    <source>
        <dbReference type="Proteomes" id="UP000324800"/>
    </source>
</evidence>
<dbReference type="Proteomes" id="UP000324800">
    <property type="component" value="Unassembled WGS sequence"/>
</dbReference>
<evidence type="ECO:0000313" key="2">
    <source>
        <dbReference type="EMBL" id="KAA6370933.1"/>
    </source>
</evidence>
<accession>A0A5J4UKZ8</accession>
<name>A0A5J4UKZ8_9EUKA</name>
<reference evidence="2 3" key="1">
    <citation type="submission" date="2019-03" db="EMBL/GenBank/DDBJ databases">
        <title>Single cell metagenomics reveals metabolic interactions within the superorganism composed of flagellate Streblomastix strix and complex community of Bacteroidetes bacteria on its surface.</title>
        <authorList>
            <person name="Treitli S.C."/>
            <person name="Kolisko M."/>
            <person name="Husnik F."/>
            <person name="Keeling P."/>
            <person name="Hampl V."/>
        </authorList>
    </citation>
    <scope>NUCLEOTIDE SEQUENCE [LARGE SCALE GENOMIC DNA]</scope>
    <source>
        <strain evidence="2">ST1C</strain>
    </source>
</reference>
<dbReference type="EMBL" id="SNRW01014934">
    <property type="protein sequence ID" value="KAA6370933.1"/>
    <property type="molecule type" value="Genomic_DNA"/>
</dbReference>